<feature type="domain" description="HhH-GPD" evidence="5">
    <location>
        <begin position="147"/>
        <end position="319"/>
    </location>
</feature>
<evidence type="ECO:0000256" key="4">
    <source>
        <dbReference type="SAM" id="MobiDB-lite"/>
    </source>
</evidence>
<dbReference type="GO" id="GO:0032131">
    <property type="term" value="F:alkylated DNA binding"/>
    <property type="evidence" value="ECO:0007669"/>
    <property type="project" value="TreeGrafter"/>
</dbReference>
<dbReference type="STRING" id="698492.A0A0E9NT22"/>
<protein>
    <recommendedName>
        <fullName evidence="5">HhH-GPD domain-containing protein</fullName>
    </recommendedName>
</protein>
<feature type="region of interest" description="Disordered" evidence="4">
    <location>
        <begin position="332"/>
        <end position="358"/>
    </location>
</feature>
<dbReference type="RefSeq" id="XP_019027524.1">
    <property type="nucleotide sequence ID" value="XM_019170419.1"/>
</dbReference>
<dbReference type="GO" id="GO:0006285">
    <property type="term" value="P:base-excision repair, AP site formation"/>
    <property type="evidence" value="ECO:0007669"/>
    <property type="project" value="UniProtKB-ARBA"/>
</dbReference>
<evidence type="ECO:0000256" key="1">
    <source>
        <dbReference type="ARBA" id="ARBA00010817"/>
    </source>
</evidence>
<evidence type="ECO:0000313" key="7">
    <source>
        <dbReference type="Proteomes" id="UP000033140"/>
    </source>
</evidence>
<dbReference type="PANTHER" id="PTHR43003">
    <property type="entry name" value="DNA-3-METHYLADENINE GLYCOSYLASE"/>
    <property type="match status" value="1"/>
</dbReference>
<dbReference type="CDD" id="cd00056">
    <property type="entry name" value="ENDO3c"/>
    <property type="match status" value="1"/>
</dbReference>
<dbReference type="GO" id="GO:0006307">
    <property type="term" value="P:DNA alkylation repair"/>
    <property type="evidence" value="ECO:0007669"/>
    <property type="project" value="TreeGrafter"/>
</dbReference>
<dbReference type="AlphaFoldDB" id="A0A0E9NT22"/>
<dbReference type="GO" id="GO:0008725">
    <property type="term" value="F:DNA-3-methyladenine glycosylase activity"/>
    <property type="evidence" value="ECO:0007669"/>
    <property type="project" value="TreeGrafter"/>
</dbReference>
<dbReference type="SUPFAM" id="SSF48150">
    <property type="entry name" value="DNA-glycosylase"/>
    <property type="match status" value="1"/>
</dbReference>
<dbReference type="Proteomes" id="UP000033140">
    <property type="component" value="Unassembled WGS sequence"/>
</dbReference>
<dbReference type="GO" id="GO:0043916">
    <property type="term" value="F:DNA-7-methylguanine glycosylase activity"/>
    <property type="evidence" value="ECO:0007669"/>
    <property type="project" value="TreeGrafter"/>
</dbReference>
<reference evidence="6 7" key="1">
    <citation type="journal article" date="2011" name="J. Gen. Appl. Microbiol.">
        <title>Draft genome sequencing of the enigmatic yeast Saitoella complicata.</title>
        <authorList>
            <person name="Nishida H."/>
            <person name="Hamamoto M."/>
            <person name="Sugiyama J."/>
        </authorList>
    </citation>
    <scope>NUCLEOTIDE SEQUENCE [LARGE SCALE GENOMIC DNA]</scope>
    <source>
        <strain evidence="6 7">NRRL Y-17804</strain>
    </source>
</reference>
<dbReference type="GO" id="GO:0005634">
    <property type="term" value="C:nucleus"/>
    <property type="evidence" value="ECO:0007669"/>
    <property type="project" value="TreeGrafter"/>
</dbReference>
<dbReference type="Pfam" id="PF00730">
    <property type="entry name" value="HhH-GPD"/>
    <property type="match status" value="1"/>
</dbReference>
<dbReference type="SMART" id="SM00478">
    <property type="entry name" value="ENDO3c"/>
    <property type="match status" value="1"/>
</dbReference>
<dbReference type="EMBL" id="BACD03000074">
    <property type="protein sequence ID" value="GAO52560.1"/>
    <property type="molecule type" value="Genomic_DNA"/>
</dbReference>
<comment type="similarity">
    <text evidence="1">Belongs to the alkylbase DNA glycosidase AlkA family.</text>
</comment>
<evidence type="ECO:0000259" key="5">
    <source>
        <dbReference type="SMART" id="SM00478"/>
    </source>
</evidence>
<proteinExistence type="inferred from homology"/>
<dbReference type="InterPro" id="IPR003265">
    <property type="entry name" value="HhH-GPD_domain"/>
</dbReference>
<evidence type="ECO:0000256" key="3">
    <source>
        <dbReference type="ARBA" id="ARBA00023204"/>
    </source>
</evidence>
<reference evidence="6 7" key="3">
    <citation type="journal article" date="2015" name="Genome Announc.">
        <title>Draft Genome Sequence of the Archiascomycetous Yeast Saitoella complicata.</title>
        <authorList>
            <person name="Yamauchi K."/>
            <person name="Kondo S."/>
            <person name="Hamamoto M."/>
            <person name="Takahashi Y."/>
            <person name="Ogura Y."/>
            <person name="Hayashi T."/>
            <person name="Nishida H."/>
        </authorList>
    </citation>
    <scope>NUCLEOTIDE SEQUENCE [LARGE SCALE GENOMIC DNA]</scope>
    <source>
        <strain evidence="6 7">NRRL Y-17804</strain>
    </source>
</reference>
<dbReference type="GO" id="GO:0032993">
    <property type="term" value="C:protein-DNA complex"/>
    <property type="evidence" value="ECO:0007669"/>
    <property type="project" value="TreeGrafter"/>
</dbReference>
<dbReference type="Gene3D" id="1.10.1670.40">
    <property type="match status" value="1"/>
</dbReference>
<keyword evidence="3" id="KW-0234">DNA repair</keyword>
<sequence>MQLRPRVKDQNITSVLKATKATRITKKATTTAIKKEYSESAVVKSEPIPTPVIAVIKAEPSRPGSSSFAKEEPNEHPLFAASPLPRHGPTYLPPLTHASCLPQAYAHLTKIDPRFAQLIEAHPCRPFTDEALREQIDPFRTLVTGVLSQQVSGAAAKSIGRKFVALFLGHEQEAEEGFFPTPAQVLEKDIPTLRTAGLSQRKAEYVLDIAARFADGRLSTSILADGTDEEVIKTLTAVRGLGVWSAEMFLMFALKRTDVLSTGDLGIQRGMAAWTGRNVKGVKNTGKWKYMAEKDMVAYAEQFRPYRSIVCWYMWRADGTVLALGEEVKKEEEVKQEEEAQPNEEKVEAVEEGVKVAA</sequence>
<dbReference type="Gene3D" id="1.10.340.30">
    <property type="entry name" value="Hypothetical protein, domain 2"/>
    <property type="match status" value="1"/>
</dbReference>
<evidence type="ECO:0000313" key="6">
    <source>
        <dbReference type="EMBL" id="GAO52560.1"/>
    </source>
</evidence>
<reference evidence="6 7" key="2">
    <citation type="journal article" date="2014" name="J. Gen. Appl. Microbiol.">
        <title>The early diverging ascomycetous budding yeast Saitoella complicata has three histone deacetylases belonging to the Clr6, Hos2, and Rpd3 lineages.</title>
        <authorList>
            <person name="Nishida H."/>
            <person name="Matsumoto T."/>
            <person name="Kondo S."/>
            <person name="Hamamoto M."/>
            <person name="Yoshikawa H."/>
        </authorList>
    </citation>
    <scope>NUCLEOTIDE SEQUENCE [LARGE SCALE GENOMIC DNA]</scope>
    <source>
        <strain evidence="6 7">NRRL Y-17804</strain>
    </source>
</reference>
<dbReference type="OrthoDB" id="415889at2759"/>
<evidence type="ECO:0000256" key="2">
    <source>
        <dbReference type="ARBA" id="ARBA00022763"/>
    </source>
</evidence>
<dbReference type="PANTHER" id="PTHR43003:SF5">
    <property type="entry name" value="DNA-3-METHYLADENINE GLYCOSYLASE"/>
    <property type="match status" value="1"/>
</dbReference>
<dbReference type="InterPro" id="IPR011257">
    <property type="entry name" value="DNA_glycosylase"/>
</dbReference>
<gene>
    <name evidence="6" type="ORF">G7K_6633-t1</name>
</gene>
<keyword evidence="2" id="KW-0227">DNA damage</keyword>
<dbReference type="OMA" id="MILMFAM"/>
<comment type="caution">
    <text evidence="6">The sequence shown here is derived from an EMBL/GenBank/DDBJ whole genome shotgun (WGS) entry which is preliminary data.</text>
</comment>
<dbReference type="FunFam" id="1.10.340.30:FF:000004">
    <property type="entry name" value="DNA-3-methyladenine glycosylase II"/>
    <property type="match status" value="1"/>
</dbReference>
<accession>A0A0E9NT22</accession>
<feature type="compositionally biased region" description="Basic and acidic residues" evidence="4">
    <location>
        <begin position="343"/>
        <end position="358"/>
    </location>
</feature>
<dbReference type="InterPro" id="IPR051912">
    <property type="entry name" value="Alkylbase_DNA_Glycosylase/TA"/>
</dbReference>
<name>A0A0E9NT22_SAICN</name>
<keyword evidence="7" id="KW-1185">Reference proteome</keyword>
<organism evidence="6 7">
    <name type="scientific">Saitoella complicata (strain BCRC 22490 / CBS 7301 / JCM 7358 / NBRC 10748 / NRRL Y-17804)</name>
    <dbReference type="NCBI Taxonomy" id="698492"/>
    <lineage>
        <taxon>Eukaryota</taxon>
        <taxon>Fungi</taxon>
        <taxon>Dikarya</taxon>
        <taxon>Ascomycota</taxon>
        <taxon>Taphrinomycotina</taxon>
        <taxon>Taphrinomycotina incertae sedis</taxon>
        <taxon>Saitoella</taxon>
    </lineage>
</organism>